<dbReference type="InterPro" id="IPR011045">
    <property type="entry name" value="N2O_reductase_N"/>
</dbReference>
<dbReference type="InterPro" id="IPR011659">
    <property type="entry name" value="WD40"/>
</dbReference>
<evidence type="ECO:0000313" key="3">
    <source>
        <dbReference type="EMBL" id="AKB56732.1"/>
    </source>
</evidence>
<feature type="transmembrane region" description="Helical" evidence="2">
    <location>
        <begin position="36"/>
        <end position="58"/>
    </location>
</feature>
<dbReference type="SUPFAM" id="SSF50974">
    <property type="entry name" value="Nitrous oxide reductase, N-terminal domain"/>
    <property type="match status" value="1"/>
</dbReference>
<feature type="compositionally biased region" description="Polar residues" evidence="1">
    <location>
        <begin position="446"/>
        <end position="457"/>
    </location>
</feature>
<evidence type="ECO:0000313" key="4">
    <source>
        <dbReference type="Proteomes" id="UP000033079"/>
    </source>
</evidence>
<dbReference type="KEGG" id="mbar:MSBR2_0216"/>
<evidence type="ECO:0000256" key="2">
    <source>
        <dbReference type="SAM" id="Phobius"/>
    </source>
</evidence>
<keyword evidence="2" id="KW-1133">Transmembrane helix</keyword>
<dbReference type="AlphaFoldDB" id="A0A0E3R0F9"/>
<dbReference type="InterPro" id="IPR051200">
    <property type="entry name" value="Host-pathogen_enzymatic-act"/>
</dbReference>
<dbReference type="InterPro" id="IPR015943">
    <property type="entry name" value="WD40/YVTN_repeat-like_dom_sf"/>
</dbReference>
<sequence length="481" mass="50038">MESKTVSTILVTAFLIPLSSMTTLNKVRRQHTLIRAFGITALAILVLVGVVGAAPFAYVTSIGIDTGTVFVIDTATDNLTAVVPVEGWAGEAAINPAGTKVYVTDSSGFSTNIFVIDTATNKVDAVVDVGGYPVGVAVNPKGSRVYVTKRYSRVDDDSNNVSVINTVIGSSTNTVMDPVNLGLSTYNIAFSPDGKKIYATNNRNNTTSVIDATTNKIIASVPVGDYPTDIAVSPDGNQVYVINSGSNTISIIDTAINNVIGNVSVGDGPSDIAVSPDGTNVYVTNWRSDNVSVINAATNTVTATISVGSTPFGVAVTSDGKKVYVANSAVYSSDYEGNVSVIDAATNKVTATVNTGKYTMNCPTGIVIGPSISSDMTDQKIKVTSYETGQSTMATLNATGDLGVKETNLSSSEEKNAVKFNNSNSESINDNSINDNSNNNFESDSANGSDGNESSKSNSIPGFGLFAGLVCLYAGQKLRKK</sequence>
<keyword evidence="2" id="KW-0472">Membrane</keyword>
<dbReference type="NCBIfam" id="TIGR02276">
    <property type="entry name" value="beta_rpt_yvtn"/>
    <property type="match status" value="5"/>
</dbReference>
<proteinExistence type="predicted"/>
<dbReference type="PANTHER" id="PTHR47197:SF3">
    <property type="entry name" value="DIHYDRO-HEME D1 DEHYDROGENASE"/>
    <property type="match status" value="1"/>
</dbReference>
<dbReference type="PATRIC" id="fig|1434106.5.peg.240"/>
<dbReference type="HOGENOM" id="CLU_009318_2_2_2"/>
<dbReference type="Gene3D" id="2.130.10.10">
    <property type="entry name" value="YVTN repeat-like/Quinoprotein amine dehydrogenase"/>
    <property type="match status" value="2"/>
</dbReference>
<dbReference type="EMBL" id="CP009530">
    <property type="protein sequence ID" value="AKB56732.1"/>
    <property type="molecule type" value="Genomic_DNA"/>
</dbReference>
<evidence type="ECO:0008006" key="5">
    <source>
        <dbReference type="Google" id="ProtNLM"/>
    </source>
</evidence>
<feature type="region of interest" description="Disordered" evidence="1">
    <location>
        <begin position="420"/>
        <end position="457"/>
    </location>
</feature>
<feature type="compositionally biased region" description="Low complexity" evidence="1">
    <location>
        <begin position="420"/>
        <end position="445"/>
    </location>
</feature>
<reference evidence="3 4" key="1">
    <citation type="submission" date="2014-07" db="EMBL/GenBank/DDBJ databases">
        <title>Methanogenic archaea and the global carbon cycle.</title>
        <authorList>
            <person name="Henriksen J.R."/>
            <person name="Luke J."/>
            <person name="Reinhart S."/>
            <person name="Benedict M.N."/>
            <person name="Youngblut N.D."/>
            <person name="Metcalf M.E."/>
            <person name="Whitaker R.J."/>
            <person name="Metcalf W.W."/>
        </authorList>
    </citation>
    <scope>NUCLEOTIDE SEQUENCE [LARGE SCALE GENOMIC DNA]</scope>
    <source>
        <strain evidence="3 4">227</strain>
    </source>
</reference>
<feature type="transmembrane region" description="Helical" evidence="2">
    <location>
        <begin position="6"/>
        <end position="24"/>
    </location>
</feature>
<gene>
    <name evidence="3" type="ORF">MSBR2_0216</name>
</gene>
<dbReference type="InterPro" id="IPR011964">
    <property type="entry name" value="YVTN_b-propeller_repeat"/>
</dbReference>
<keyword evidence="2" id="KW-0812">Transmembrane</keyword>
<dbReference type="PANTHER" id="PTHR47197">
    <property type="entry name" value="PROTEIN NIRF"/>
    <property type="match status" value="1"/>
</dbReference>
<accession>A0A0E3R0F9</accession>
<dbReference type="RefSeq" id="WP_230629077.1">
    <property type="nucleotide sequence ID" value="NZ_CP009530.1"/>
</dbReference>
<evidence type="ECO:0000256" key="1">
    <source>
        <dbReference type="SAM" id="MobiDB-lite"/>
    </source>
</evidence>
<dbReference type="GeneID" id="24845462"/>
<dbReference type="Proteomes" id="UP000033079">
    <property type="component" value="Chromosome"/>
</dbReference>
<dbReference type="Pfam" id="PF07676">
    <property type="entry name" value="PD40"/>
    <property type="match status" value="1"/>
</dbReference>
<protein>
    <recommendedName>
        <fullName evidence="5">6-phosphogluconolactonase</fullName>
    </recommendedName>
</protein>
<name>A0A0E3R0F9_METBA</name>
<organism evidence="3 4">
    <name type="scientific">Methanosarcina barkeri 227</name>
    <dbReference type="NCBI Taxonomy" id="1434106"/>
    <lineage>
        <taxon>Archaea</taxon>
        <taxon>Methanobacteriati</taxon>
        <taxon>Methanobacteriota</taxon>
        <taxon>Stenosarchaea group</taxon>
        <taxon>Methanomicrobia</taxon>
        <taxon>Methanosarcinales</taxon>
        <taxon>Methanosarcinaceae</taxon>
        <taxon>Methanosarcina</taxon>
    </lineage>
</organism>